<evidence type="ECO:0000256" key="1">
    <source>
        <dbReference type="ARBA" id="ARBA00022801"/>
    </source>
</evidence>
<protein>
    <recommendedName>
        <fullName evidence="6">GAF domain-containing protein</fullName>
    </recommendedName>
</protein>
<dbReference type="Gene3D" id="3.60.40.10">
    <property type="entry name" value="PPM-type phosphatase domain"/>
    <property type="match status" value="1"/>
</dbReference>
<dbReference type="Proteomes" id="UP001500929">
    <property type="component" value="Unassembled WGS sequence"/>
</dbReference>
<feature type="domain" description="GAF" evidence="2">
    <location>
        <begin position="27"/>
        <end position="170"/>
    </location>
</feature>
<dbReference type="InterPro" id="IPR001932">
    <property type="entry name" value="PPM-type_phosphatase-like_dom"/>
</dbReference>
<keyword evidence="5" id="KW-1185">Reference proteome</keyword>
<sequence length="395" mass="41440">MTVAATRIGHDAERVAALEAYGLLDSELESRFVGYLTMVADFFGMNQAAIAIADDSDLIIKASVGLGDAVRIPLQGSFTEAALMSGEPVVVEDGSSDARFHDHPSVVAAPFLRSFAVSPLHAAGGERIGVFALADPRPRSFSGAELQNISRIVSWVEAELAAERESQRARDVQRALQPPVKLDVPGYDVDGILIASHDVGGDFYDWRSDATGVALTLGDVMGKGTGAALLAATIRGALKTSVVTEPGCVESRVATAAVALDEEFAAAEAFSTLFHAHLELADGHVAYIDAGHGLAAHLRPDGRSALLSANNQPFGLNPVDSWQVGTVTLEAGDTLMVVSDGMLELGDGTLSALLTDLADLGSAPRLAEAVESLILRRSGRSAPPDDVCIVRVRRH</sequence>
<dbReference type="Pfam" id="PF01590">
    <property type="entry name" value="GAF"/>
    <property type="match status" value="1"/>
</dbReference>
<gene>
    <name evidence="4" type="ORF">GCM10009851_28690</name>
</gene>
<organism evidence="4 5">
    <name type="scientific">Herbiconiux moechotypicola</name>
    <dbReference type="NCBI Taxonomy" id="637393"/>
    <lineage>
        <taxon>Bacteria</taxon>
        <taxon>Bacillati</taxon>
        <taxon>Actinomycetota</taxon>
        <taxon>Actinomycetes</taxon>
        <taxon>Micrococcales</taxon>
        <taxon>Microbacteriaceae</taxon>
        <taxon>Herbiconiux</taxon>
    </lineage>
</organism>
<dbReference type="Gene3D" id="3.30.450.40">
    <property type="match status" value="1"/>
</dbReference>
<name>A0ABN3DU99_9MICO</name>
<proteinExistence type="predicted"/>
<evidence type="ECO:0000259" key="3">
    <source>
        <dbReference type="SMART" id="SM00331"/>
    </source>
</evidence>
<dbReference type="InterPro" id="IPR052016">
    <property type="entry name" value="Bact_Sigma-Reg"/>
</dbReference>
<reference evidence="4 5" key="1">
    <citation type="journal article" date="2019" name="Int. J. Syst. Evol. Microbiol.">
        <title>The Global Catalogue of Microorganisms (GCM) 10K type strain sequencing project: providing services to taxonomists for standard genome sequencing and annotation.</title>
        <authorList>
            <consortium name="The Broad Institute Genomics Platform"/>
            <consortium name="The Broad Institute Genome Sequencing Center for Infectious Disease"/>
            <person name="Wu L."/>
            <person name="Ma J."/>
        </authorList>
    </citation>
    <scope>NUCLEOTIDE SEQUENCE [LARGE SCALE GENOMIC DNA]</scope>
    <source>
        <strain evidence="4 5">JCM 16117</strain>
    </source>
</reference>
<dbReference type="SMART" id="SM00065">
    <property type="entry name" value="GAF"/>
    <property type="match status" value="1"/>
</dbReference>
<accession>A0ABN3DU99</accession>
<dbReference type="Pfam" id="PF07228">
    <property type="entry name" value="SpoIIE"/>
    <property type="match status" value="1"/>
</dbReference>
<evidence type="ECO:0000313" key="5">
    <source>
        <dbReference type="Proteomes" id="UP001500929"/>
    </source>
</evidence>
<dbReference type="InterPro" id="IPR029016">
    <property type="entry name" value="GAF-like_dom_sf"/>
</dbReference>
<dbReference type="PANTHER" id="PTHR43156:SF2">
    <property type="entry name" value="STAGE II SPORULATION PROTEIN E"/>
    <property type="match status" value="1"/>
</dbReference>
<keyword evidence="1" id="KW-0378">Hydrolase</keyword>
<dbReference type="InterPro" id="IPR036457">
    <property type="entry name" value="PPM-type-like_dom_sf"/>
</dbReference>
<feature type="domain" description="PPM-type phosphatase" evidence="3">
    <location>
        <begin position="184"/>
        <end position="394"/>
    </location>
</feature>
<dbReference type="SUPFAM" id="SSF81606">
    <property type="entry name" value="PP2C-like"/>
    <property type="match status" value="1"/>
</dbReference>
<dbReference type="EMBL" id="BAAAQY010000008">
    <property type="protein sequence ID" value="GAA2241558.1"/>
    <property type="molecule type" value="Genomic_DNA"/>
</dbReference>
<evidence type="ECO:0000313" key="4">
    <source>
        <dbReference type="EMBL" id="GAA2241558.1"/>
    </source>
</evidence>
<comment type="caution">
    <text evidence="4">The sequence shown here is derived from an EMBL/GenBank/DDBJ whole genome shotgun (WGS) entry which is preliminary data.</text>
</comment>
<evidence type="ECO:0000259" key="2">
    <source>
        <dbReference type="SMART" id="SM00065"/>
    </source>
</evidence>
<dbReference type="InterPro" id="IPR003018">
    <property type="entry name" value="GAF"/>
</dbReference>
<dbReference type="SMART" id="SM00331">
    <property type="entry name" value="PP2C_SIG"/>
    <property type="match status" value="1"/>
</dbReference>
<dbReference type="PANTHER" id="PTHR43156">
    <property type="entry name" value="STAGE II SPORULATION PROTEIN E-RELATED"/>
    <property type="match status" value="1"/>
</dbReference>
<evidence type="ECO:0008006" key="6">
    <source>
        <dbReference type="Google" id="ProtNLM"/>
    </source>
</evidence>
<dbReference type="SUPFAM" id="SSF55781">
    <property type="entry name" value="GAF domain-like"/>
    <property type="match status" value="1"/>
</dbReference>